<proteinExistence type="predicted"/>
<gene>
    <name evidence="1" type="ORF">QP027_02760</name>
</gene>
<evidence type="ECO:0000313" key="2">
    <source>
        <dbReference type="Proteomes" id="UP001225598"/>
    </source>
</evidence>
<dbReference type="RefSeq" id="WP_284825812.1">
    <property type="nucleotide sequence ID" value="NZ_CP126969.1"/>
</dbReference>
<evidence type="ECO:0000313" key="1">
    <source>
        <dbReference type="EMBL" id="WIM68339.1"/>
    </source>
</evidence>
<reference evidence="1 2" key="1">
    <citation type="submission" date="2023-05" db="EMBL/GenBank/DDBJ databases">
        <title>Corynebacterium suedekumii sp. nov. and Corynebacterium breve sp. nov. isolated from raw cow's milk.</title>
        <authorList>
            <person name="Baer M.K."/>
            <person name="Mehl L."/>
            <person name="Hellmuth R."/>
            <person name="Marke G."/>
            <person name="Lipski A."/>
        </authorList>
    </citation>
    <scope>NUCLEOTIDE SEQUENCE [LARGE SCALE GENOMIC DNA]</scope>
    <source>
        <strain evidence="1 2">R4</strain>
    </source>
</reference>
<dbReference type="Proteomes" id="UP001225598">
    <property type="component" value="Chromosome"/>
</dbReference>
<accession>A0ABY8VFT6</accession>
<protein>
    <recommendedName>
        <fullName evidence="3">DoxX family membrane protein</fullName>
    </recommendedName>
</protein>
<dbReference type="EMBL" id="CP126969">
    <property type="protein sequence ID" value="WIM68339.1"/>
    <property type="molecule type" value="Genomic_DNA"/>
</dbReference>
<sequence length="135" mass="13931">MSISEIALRAIPGALIVNSGVGKLQLPAEVSHGLHQAATSGIKAIEKLPADSFARNLGIAEIGVGGALLAPFIPSRLAGAALTTFGAGLMTMYFNNDENTEADGIRPSQAGLSLAKDSWLVAIGLGLMFFPSKRK</sequence>
<evidence type="ECO:0008006" key="3">
    <source>
        <dbReference type="Google" id="ProtNLM"/>
    </source>
</evidence>
<keyword evidence="2" id="KW-1185">Reference proteome</keyword>
<name>A0ABY8VFT6_9CORY</name>
<organism evidence="1 2">
    <name type="scientific">Corynebacterium breve</name>
    <dbReference type="NCBI Taxonomy" id="3049799"/>
    <lineage>
        <taxon>Bacteria</taxon>
        <taxon>Bacillati</taxon>
        <taxon>Actinomycetota</taxon>
        <taxon>Actinomycetes</taxon>
        <taxon>Mycobacteriales</taxon>
        <taxon>Corynebacteriaceae</taxon>
        <taxon>Corynebacterium</taxon>
    </lineage>
</organism>